<evidence type="ECO:0000313" key="4">
    <source>
        <dbReference type="EMBL" id="PQO30419.1"/>
    </source>
</evidence>
<dbReference type="RefSeq" id="WP_105332324.1">
    <property type="nucleotide sequence ID" value="NZ_PUHY01000014.1"/>
</dbReference>
<accession>A0A2S8FE34</accession>
<dbReference type="InterPro" id="IPR050126">
    <property type="entry name" value="Ap4A_hydrolase"/>
</dbReference>
<evidence type="ECO:0000259" key="3">
    <source>
        <dbReference type="Pfam" id="PF12850"/>
    </source>
</evidence>
<dbReference type="InterPro" id="IPR024654">
    <property type="entry name" value="Calcineurin-like_PHP_lpxH"/>
</dbReference>
<dbReference type="EMBL" id="PUHY01000014">
    <property type="protein sequence ID" value="PQO30419.1"/>
    <property type="molecule type" value="Genomic_DNA"/>
</dbReference>
<gene>
    <name evidence="4" type="ORF">C5Y83_23940</name>
</gene>
<comment type="similarity">
    <text evidence="1">Belongs to the metallophosphoesterase superfamily. YfcE family.</text>
</comment>
<evidence type="ECO:0000256" key="1">
    <source>
        <dbReference type="ARBA" id="ARBA00008950"/>
    </source>
</evidence>
<dbReference type="Pfam" id="PF12850">
    <property type="entry name" value="Metallophos_2"/>
    <property type="match status" value="1"/>
</dbReference>
<evidence type="ECO:0000313" key="5">
    <source>
        <dbReference type="Proteomes" id="UP000238322"/>
    </source>
</evidence>
<organism evidence="4 5">
    <name type="scientific">Blastopirellula marina</name>
    <dbReference type="NCBI Taxonomy" id="124"/>
    <lineage>
        <taxon>Bacteria</taxon>
        <taxon>Pseudomonadati</taxon>
        <taxon>Planctomycetota</taxon>
        <taxon>Planctomycetia</taxon>
        <taxon>Pirellulales</taxon>
        <taxon>Pirellulaceae</taxon>
        <taxon>Blastopirellula</taxon>
    </lineage>
</organism>
<reference evidence="4 5" key="1">
    <citation type="submission" date="2018-02" db="EMBL/GenBank/DDBJ databases">
        <title>Comparative genomes isolates from brazilian mangrove.</title>
        <authorList>
            <person name="Araujo J.E."/>
            <person name="Taketani R.G."/>
            <person name="Silva M.C.P."/>
            <person name="Loureco M.V."/>
            <person name="Andreote F.D."/>
        </authorList>
    </citation>
    <scope>NUCLEOTIDE SEQUENCE [LARGE SCALE GENOMIC DNA]</scope>
    <source>
        <strain evidence="4 5">Hex-1 MGV</strain>
    </source>
</reference>
<dbReference type="Proteomes" id="UP000238322">
    <property type="component" value="Unassembled WGS sequence"/>
</dbReference>
<dbReference type="InterPro" id="IPR011152">
    <property type="entry name" value="Pesterase_MJ0912"/>
</dbReference>
<feature type="region of interest" description="Disordered" evidence="2">
    <location>
        <begin position="232"/>
        <end position="252"/>
    </location>
</feature>
<dbReference type="OrthoDB" id="9800565at2"/>
<proteinExistence type="inferred from homology"/>
<name>A0A2S8FE34_9BACT</name>
<dbReference type="PIRSF" id="PIRSF000883">
    <property type="entry name" value="Pesterase_MJ0912"/>
    <property type="match status" value="1"/>
</dbReference>
<dbReference type="PANTHER" id="PTHR42850">
    <property type="entry name" value="METALLOPHOSPHOESTERASE"/>
    <property type="match status" value="1"/>
</dbReference>
<comment type="caution">
    <text evidence="4">The sequence shown here is derived from an EMBL/GenBank/DDBJ whole genome shotgun (WGS) entry which is preliminary data.</text>
</comment>
<feature type="domain" description="Calcineurin-like phosphoesterase" evidence="3">
    <location>
        <begin position="3"/>
        <end position="215"/>
    </location>
</feature>
<evidence type="ECO:0000256" key="2">
    <source>
        <dbReference type="SAM" id="MobiDB-lite"/>
    </source>
</evidence>
<dbReference type="InterPro" id="IPR029052">
    <property type="entry name" value="Metallo-depent_PP-like"/>
</dbReference>
<dbReference type="GO" id="GO:0005737">
    <property type="term" value="C:cytoplasm"/>
    <property type="evidence" value="ECO:0007669"/>
    <property type="project" value="TreeGrafter"/>
</dbReference>
<sequence>MRAILSDIHGNLEALEAVLADMASFGVREVFCLGDLVGYGTDPIACVEHAMAWPVVLLGNFDLAAMQSDDLEGWTAHAAKRSIFNFRQRLLKTGKEATVGAFLRDLPYKHVDGQALYLHGSPRDPVNEYLFPEDIYNPRKLDAVAQGFERLCFCGHTHVPGIFYPHDEQEWAFLSPEQCDYQYQLGPGKTICNVGSVGQPRDGDRRPSYVLLEEDTIIFSRVDYDIEKSIQKINDDDDDPDGLSGARLRDGR</sequence>
<dbReference type="CDD" id="cd00838">
    <property type="entry name" value="MPP_superfamily"/>
    <property type="match status" value="1"/>
</dbReference>
<protein>
    <submittedName>
        <fullName evidence="4">Phosphoesterase</fullName>
    </submittedName>
</protein>
<dbReference type="AlphaFoldDB" id="A0A2S8FE34"/>
<dbReference type="PANTHER" id="PTHR42850:SF2">
    <property type="entry name" value="BLL5683 PROTEIN"/>
    <property type="match status" value="1"/>
</dbReference>
<dbReference type="Gene3D" id="3.60.21.10">
    <property type="match status" value="1"/>
</dbReference>
<dbReference type="GO" id="GO:0016791">
    <property type="term" value="F:phosphatase activity"/>
    <property type="evidence" value="ECO:0007669"/>
    <property type="project" value="TreeGrafter"/>
</dbReference>
<dbReference type="SUPFAM" id="SSF56300">
    <property type="entry name" value="Metallo-dependent phosphatases"/>
    <property type="match status" value="1"/>
</dbReference>